<dbReference type="PROSITE" id="PS50893">
    <property type="entry name" value="ABC_TRANSPORTER_2"/>
    <property type="match status" value="1"/>
</dbReference>
<protein>
    <submittedName>
        <fullName evidence="5">ABC transporter ATP-binding protein</fullName>
    </submittedName>
</protein>
<dbReference type="InterPro" id="IPR003439">
    <property type="entry name" value="ABC_transporter-like_ATP-bd"/>
</dbReference>
<dbReference type="Proteomes" id="UP000448292">
    <property type="component" value="Unassembled WGS sequence"/>
</dbReference>
<dbReference type="PANTHER" id="PTHR42939">
    <property type="entry name" value="ABC TRANSPORTER ATP-BINDING PROTEIN ALBC-RELATED"/>
    <property type="match status" value="1"/>
</dbReference>
<evidence type="ECO:0000313" key="6">
    <source>
        <dbReference type="Proteomes" id="UP000448292"/>
    </source>
</evidence>
<dbReference type="OrthoDB" id="9809450at2"/>
<dbReference type="InterPro" id="IPR051782">
    <property type="entry name" value="ABC_Transporter_VariousFunc"/>
</dbReference>
<gene>
    <name evidence="5" type="ORF">DPQ33_01490</name>
</gene>
<comment type="caution">
    <text evidence="5">The sequence shown here is derived from an EMBL/GenBank/DDBJ whole genome shotgun (WGS) entry which is preliminary data.</text>
</comment>
<dbReference type="GO" id="GO:0016887">
    <property type="term" value="F:ATP hydrolysis activity"/>
    <property type="evidence" value="ECO:0007669"/>
    <property type="project" value="InterPro"/>
</dbReference>
<keyword evidence="3 5" id="KW-0067">ATP-binding</keyword>
<dbReference type="GO" id="GO:0005524">
    <property type="term" value="F:ATP binding"/>
    <property type="evidence" value="ECO:0007669"/>
    <property type="project" value="UniProtKB-KW"/>
</dbReference>
<evidence type="ECO:0000259" key="4">
    <source>
        <dbReference type="PROSITE" id="PS50893"/>
    </source>
</evidence>
<dbReference type="AlphaFoldDB" id="A0A7M3MJQ9"/>
<reference evidence="5 6" key="1">
    <citation type="submission" date="2018-06" db="EMBL/GenBank/DDBJ databases">
        <title>Complete genome of Desulfovibrio indonesiensis P37SLT.</title>
        <authorList>
            <person name="Crispim J.S."/>
            <person name="Vidigal P.M.P."/>
            <person name="Silva L.C.F."/>
            <person name="Laguardia C.N."/>
            <person name="Araujo L.C."/>
            <person name="Dias R.S."/>
            <person name="Sousa M.P."/>
            <person name="Paula S.O."/>
            <person name="Silva C."/>
        </authorList>
    </citation>
    <scope>NUCLEOTIDE SEQUENCE [LARGE SCALE GENOMIC DNA]</scope>
    <source>
        <strain evidence="5 6">P37SLT</strain>
    </source>
</reference>
<dbReference type="CDD" id="cd03230">
    <property type="entry name" value="ABC_DR_subfamily_A"/>
    <property type="match status" value="1"/>
</dbReference>
<organism evidence="5 6">
    <name type="scientific">Oceanidesulfovibrio indonesiensis</name>
    <dbReference type="NCBI Taxonomy" id="54767"/>
    <lineage>
        <taxon>Bacteria</taxon>
        <taxon>Pseudomonadati</taxon>
        <taxon>Thermodesulfobacteriota</taxon>
        <taxon>Desulfovibrionia</taxon>
        <taxon>Desulfovibrionales</taxon>
        <taxon>Desulfovibrionaceae</taxon>
        <taxon>Oceanidesulfovibrio</taxon>
    </lineage>
</organism>
<evidence type="ECO:0000256" key="2">
    <source>
        <dbReference type="ARBA" id="ARBA00022741"/>
    </source>
</evidence>
<dbReference type="SUPFAM" id="SSF52540">
    <property type="entry name" value="P-loop containing nucleoside triphosphate hydrolases"/>
    <property type="match status" value="1"/>
</dbReference>
<dbReference type="EMBL" id="QMIE01000001">
    <property type="protein sequence ID" value="TVM20059.1"/>
    <property type="molecule type" value="Genomic_DNA"/>
</dbReference>
<dbReference type="Gene3D" id="3.40.50.300">
    <property type="entry name" value="P-loop containing nucleotide triphosphate hydrolases"/>
    <property type="match status" value="1"/>
</dbReference>
<keyword evidence="2" id="KW-0547">Nucleotide-binding</keyword>
<accession>A0A7M3MJQ9</accession>
<dbReference type="PANTHER" id="PTHR42939:SF1">
    <property type="entry name" value="ABC TRANSPORTER ATP-BINDING PROTEIN ALBC-RELATED"/>
    <property type="match status" value="1"/>
</dbReference>
<keyword evidence="1" id="KW-0813">Transport</keyword>
<name>A0A7M3MJQ9_9BACT</name>
<dbReference type="Pfam" id="PF00005">
    <property type="entry name" value="ABC_tran"/>
    <property type="match status" value="1"/>
</dbReference>
<evidence type="ECO:0000256" key="1">
    <source>
        <dbReference type="ARBA" id="ARBA00022448"/>
    </source>
</evidence>
<dbReference type="InterPro" id="IPR003593">
    <property type="entry name" value="AAA+_ATPase"/>
</dbReference>
<feature type="domain" description="ABC transporter" evidence="4">
    <location>
        <begin position="4"/>
        <end position="216"/>
    </location>
</feature>
<sequence length="216" mass="23682">MRLLQAAGLAKFYGPRLVFKDVSLYADAGEALLVVGPNGAGKSTLLRILAGDGHADAGTVERTPPPGRIGFLGHRPFLYPQLTALENLRFWAGMYNAPDDEESLQAMLQRVELAAVAKERAGHFSRGMAQRLNLARVFLTKPQLLFLDEPGTGLDRRSAQILHEEIARAKERGAGIVWVSHHVEHDLPLADRVIGIARRKTVFIGPAEDYEPEAVC</sequence>
<proteinExistence type="predicted"/>
<keyword evidence="6" id="KW-1185">Reference proteome</keyword>
<dbReference type="SMART" id="SM00382">
    <property type="entry name" value="AAA"/>
    <property type="match status" value="1"/>
</dbReference>
<dbReference type="InterPro" id="IPR027417">
    <property type="entry name" value="P-loop_NTPase"/>
</dbReference>
<evidence type="ECO:0000256" key="3">
    <source>
        <dbReference type="ARBA" id="ARBA00022840"/>
    </source>
</evidence>
<evidence type="ECO:0000313" key="5">
    <source>
        <dbReference type="EMBL" id="TVM20059.1"/>
    </source>
</evidence>